<organism evidence="1 2">
    <name type="scientific">Pseudanabaena galeata UHCC 0370</name>
    <dbReference type="NCBI Taxonomy" id="3110310"/>
    <lineage>
        <taxon>Bacteria</taxon>
        <taxon>Bacillati</taxon>
        <taxon>Cyanobacteriota</taxon>
        <taxon>Cyanophyceae</taxon>
        <taxon>Pseudanabaenales</taxon>
        <taxon>Pseudanabaenaceae</taxon>
        <taxon>Pseudanabaena</taxon>
    </lineage>
</organism>
<evidence type="ECO:0000313" key="1">
    <source>
        <dbReference type="EMBL" id="MEA5477852.1"/>
    </source>
</evidence>
<reference evidence="1 2" key="1">
    <citation type="submission" date="2023-12" db="EMBL/GenBank/DDBJ databases">
        <title>Baltic Sea Cyanobacteria.</title>
        <authorList>
            <person name="Delbaje E."/>
            <person name="Fewer D.P."/>
            <person name="Shishido T.K."/>
        </authorList>
    </citation>
    <scope>NUCLEOTIDE SEQUENCE [LARGE SCALE GENOMIC DNA]</scope>
    <source>
        <strain evidence="1 2">UHCC 0370</strain>
    </source>
</reference>
<gene>
    <name evidence="1" type="ORF">VB774_09485</name>
</gene>
<dbReference type="RefSeq" id="WP_323261462.1">
    <property type="nucleotide sequence ID" value="NZ_JAYGIE010000040.1"/>
</dbReference>
<sequence length="90" mass="10461">MSDYQNAGKKILGIYKNEYPEDIESLPSDQEVEKFVEDLADIHPSLGGVRFWRVLVTALIKYFDDRLEGETRSTEEIYIDVMEQARNSED</sequence>
<comment type="caution">
    <text evidence="1">The sequence shown here is derived from an EMBL/GenBank/DDBJ whole genome shotgun (WGS) entry which is preliminary data.</text>
</comment>
<keyword evidence="2" id="KW-1185">Reference proteome</keyword>
<proteinExistence type="predicted"/>
<evidence type="ECO:0000313" key="2">
    <source>
        <dbReference type="Proteomes" id="UP001301388"/>
    </source>
</evidence>
<name>A0ABU5TIA1_9CYAN</name>
<dbReference type="EMBL" id="JAYGIE010000040">
    <property type="protein sequence ID" value="MEA5477852.1"/>
    <property type="molecule type" value="Genomic_DNA"/>
</dbReference>
<dbReference type="Proteomes" id="UP001301388">
    <property type="component" value="Unassembled WGS sequence"/>
</dbReference>
<accession>A0ABU5TIA1</accession>
<protein>
    <submittedName>
        <fullName evidence="1">Uncharacterized protein</fullName>
    </submittedName>
</protein>